<gene>
    <name evidence="1" type="ORF">CRV2_00013446</name>
</gene>
<evidence type="ECO:0000313" key="2">
    <source>
        <dbReference type="Proteomes" id="UP000836387"/>
    </source>
</evidence>
<keyword evidence="2" id="KW-1185">Reference proteome</keyword>
<comment type="caution">
    <text evidence="1">The sequence shown here is derived from an EMBL/GenBank/DDBJ whole genome shotgun (WGS) entry which is preliminary data.</text>
</comment>
<proteinExistence type="predicted"/>
<sequence>MASASVVLRQRTTAEPGDSWESLKAATKDFESILTEQQCTELQKIKNVPDSDAVMVFTAQLDAASRSRKGRSIATRLHSVLQSVQQFASIVDTLVSSHPEIAALVWGSVKFAMLLVSNYTSYFEELSQVFMRFNSYCPIFEEYQALFPTSRRVQEALCKFHVSIIQCCKHAVEAIQRPWQTQVLNILRQSFDKEFESDILSIRENGRQVKEEIKLAQIQMEKQYQELQYQSQAVVRSNLRKIMSRSKLVNERLEDLQMTQYLHKTRKRDQRLLESLSTHDYSTPLKEACKIRNCNTATWIFSTPEFTSWNIQQGPSLLWCSGKIGSGKTVVTASMIQHLFTTKHKNTVITYFFAQYNDAQSLKAETIVRSIVRQTLNPMDLSEKIKDELKALDEERFLQFEKVIELLKGRITKFDCFYIILDGLDECNPSERRVLLEAISSLITIKPKLKVFIASRIGLQGEIKRKFPTLTRVSMGVSGAVLDISVYIRESIQQRILDRQLVTRDLELAEEIERRLATHADGMFLWVSYLLDELCDQCSDNGIRKALNNLPKSLKETYHRVLSRITPGRSPTVQRILQWISVVKRRLTFDELSEAVSIEVGQKYSDTSKRLNGSTNLAIWSENLLHINEENNAVYFAHQSIFDFMTSKDMDDDVATFHVNIEAADHNVGEICLTYLHFNDFQTTLASRLRPATGISPASIPTTAFTTNNRVWNSARRLIERKVIKKNHDALFDMAIVSSYDRASTEATLESFQAGYPFLNYASQHWISHTRTFQDGKSRAFQLWKRIVTEGHGLARRPWPDSDNGYELDANILGWAVQAEHFALVRHQLYGGNSLLKKDQEMSMIQAAAIGSQALMELFLELEQSSWALDTSLQLASKHGHLDIVKRLLCKDAHVNAHANLDYGHTALQAAAGHGHFGTVECLIAAGADLNAQGPAIGDVHLADAHNLHGFQRRPYISSHRVGRGWFTALQAAAKGGHRDVVRLLLKHGAEPNVGPSSCDGLTALQAAAKYGHLHIVEDLIQHGAMVNAEYAYNGGCTALQGAALNGHIEIVKYLIEMGARVVDDPIENEESFALQSAALNGHLEIVEYLLDRKAKVNQVPVHRSGLNAALSAAALGGHMKILRRLHDGGAWIDGLPDRKKSLTALQAACKGGHPDIVEFLLTQGADANHESAFYGLTALQAAAVSGNCEIIEMILTHLDTGINDSGGFGPTALQLTLTHGHLAAFRLLLANHADVNAMIKGSEQGHDGPSTALEAASQKGLLETVNDMLAAKADLNKFHPWALALAAGCGHLDVVKCLVAKGAEVDYAQNRSTALHLAVQGGHLDIVKYLVAKRASINHIDNLNRPLLQLAAELGHVSIFHFLLAAGAPMAHRNAQSSPLQGAAAQGHIEIVRYLLLQMPEDNGDAEQALIQAARFGHLDIVKLLLAEGVSVNGRDDFDGYTPLQAAALGRHLEVVEYLLAAKAEINPPQQLERGLTALQAAAVGGRLDIVQLLVAENADVNAHSAANSGLTALQAACLHGHLEIVNYLIIRQANINAPPSSGGHTALRAACIGGHLHIVKYLIHQGADVNAPTDKNGLTALQAASRHEFSGIYEYLINNGATY</sequence>
<evidence type="ECO:0000313" key="1">
    <source>
        <dbReference type="EMBL" id="CAG9947912.1"/>
    </source>
</evidence>
<accession>A0ACA9U514</accession>
<dbReference type="Proteomes" id="UP000836387">
    <property type="component" value="Unassembled WGS sequence"/>
</dbReference>
<organism evidence="1 2">
    <name type="scientific">Clonostachys rosea f. rosea IK726</name>
    <dbReference type="NCBI Taxonomy" id="1349383"/>
    <lineage>
        <taxon>Eukaryota</taxon>
        <taxon>Fungi</taxon>
        <taxon>Dikarya</taxon>
        <taxon>Ascomycota</taxon>
        <taxon>Pezizomycotina</taxon>
        <taxon>Sordariomycetes</taxon>
        <taxon>Hypocreomycetidae</taxon>
        <taxon>Hypocreales</taxon>
        <taxon>Bionectriaceae</taxon>
        <taxon>Clonostachys</taxon>
    </lineage>
</organism>
<reference evidence="1" key="2">
    <citation type="submission" date="2021-10" db="EMBL/GenBank/DDBJ databases">
        <authorList>
            <person name="Piombo E."/>
        </authorList>
    </citation>
    <scope>NUCLEOTIDE SEQUENCE</scope>
</reference>
<reference evidence="1" key="1">
    <citation type="submission" date="2020-04" db="EMBL/GenBank/DDBJ databases">
        <authorList>
            <person name="Broberg M."/>
        </authorList>
    </citation>
    <scope>NUCLEOTIDE SEQUENCE</scope>
</reference>
<name>A0ACA9U514_BIOOC</name>
<dbReference type="EMBL" id="CADEHS020000014">
    <property type="protein sequence ID" value="CAG9947912.1"/>
    <property type="molecule type" value="Genomic_DNA"/>
</dbReference>
<protein>
    <submittedName>
        <fullName evidence="1">Uncharacterized protein</fullName>
    </submittedName>
</protein>